<dbReference type="InParanoid" id="A0A152A2Z0"/>
<dbReference type="Pfam" id="PF22600">
    <property type="entry name" value="MTPAP-like_central"/>
    <property type="match status" value="1"/>
</dbReference>
<evidence type="ECO:0000256" key="2">
    <source>
        <dbReference type="ARBA" id="ARBA00001946"/>
    </source>
</evidence>
<feature type="region of interest" description="Disordered" evidence="8">
    <location>
        <begin position="1"/>
        <end position="73"/>
    </location>
</feature>
<dbReference type="FunCoup" id="A0A152A2Z0">
    <property type="interactions" value="4"/>
</dbReference>
<feature type="domain" description="PAP-associated" evidence="9">
    <location>
        <begin position="316"/>
        <end position="354"/>
    </location>
</feature>
<name>A0A152A2Z0_TIELA</name>
<evidence type="ECO:0000259" key="9">
    <source>
        <dbReference type="Pfam" id="PF03828"/>
    </source>
</evidence>
<keyword evidence="5" id="KW-0808">Transferase</keyword>
<dbReference type="GO" id="GO:0005737">
    <property type="term" value="C:cytoplasm"/>
    <property type="evidence" value="ECO:0007669"/>
    <property type="project" value="UniProtKB-SubCell"/>
</dbReference>
<dbReference type="Pfam" id="PF03828">
    <property type="entry name" value="PAP_assoc"/>
    <property type="match status" value="1"/>
</dbReference>
<dbReference type="STRING" id="361077.A0A152A2Z0"/>
<evidence type="ECO:0000313" key="12">
    <source>
        <dbReference type="Proteomes" id="UP000076078"/>
    </source>
</evidence>
<dbReference type="Gene3D" id="3.30.460.10">
    <property type="entry name" value="Beta Polymerase, domain 2"/>
    <property type="match status" value="1"/>
</dbReference>
<dbReference type="GO" id="GO:0016779">
    <property type="term" value="F:nucleotidyltransferase activity"/>
    <property type="evidence" value="ECO:0007669"/>
    <property type="project" value="TreeGrafter"/>
</dbReference>
<feature type="compositionally biased region" description="Low complexity" evidence="8">
    <location>
        <begin position="21"/>
        <end position="52"/>
    </location>
</feature>
<gene>
    <name evidence="11" type="ORF">DLAC_02470</name>
</gene>
<dbReference type="PANTHER" id="PTHR12271">
    <property type="entry name" value="POLY A POLYMERASE CID PAP -RELATED"/>
    <property type="match status" value="1"/>
</dbReference>
<keyword evidence="4" id="KW-0963">Cytoplasm</keyword>
<dbReference type="Proteomes" id="UP000076078">
    <property type="component" value="Unassembled WGS sequence"/>
</dbReference>
<dbReference type="SUPFAM" id="SSF81301">
    <property type="entry name" value="Nucleotidyltransferase"/>
    <property type="match status" value="1"/>
</dbReference>
<keyword evidence="6" id="KW-0479">Metal-binding</keyword>
<protein>
    <submittedName>
        <fullName evidence="11">Uncharacterized protein</fullName>
    </submittedName>
</protein>
<dbReference type="Gene3D" id="1.10.1410.10">
    <property type="match status" value="1"/>
</dbReference>
<dbReference type="PANTHER" id="PTHR12271:SF40">
    <property type="entry name" value="POLY(A) RNA POLYMERASE GLD2"/>
    <property type="match status" value="1"/>
</dbReference>
<feature type="domain" description="Poly(A) RNA polymerase mitochondrial-like central palm" evidence="10">
    <location>
        <begin position="112"/>
        <end position="224"/>
    </location>
</feature>
<dbReference type="SUPFAM" id="SSF81631">
    <property type="entry name" value="PAP/OAS1 substrate-binding domain"/>
    <property type="match status" value="1"/>
</dbReference>
<dbReference type="InterPro" id="IPR043519">
    <property type="entry name" value="NT_sf"/>
</dbReference>
<evidence type="ECO:0000313" key="11">
    <source>
        <dbReference type="EMBL" id="KYR00467.1"/>
    </source>
</evidence>
<evidence type="ECO:0000256" key="6">
    <source>
        <dbReference type="ARBA" id="ARBA00022723"/>
    </source>
</evidence>
<dbReference type="GO" id="GO:0031123">
    <property type="term" value="P:RNA 3'-end processing"/>
    <property type="evidence" value="ECO:0007669"/>
    <property type="project" value="TreeGrafter"/>
</dbReference>
<dbReference type="AlphaFoldDB" id="A0A152A2Z0"/>
<accession>A0A152A2Z0</accession>
<evidence type="ECO:0000256" key="3">
    <source>
        <dbReference type="ARBA" id="ARBA00004496"/>
    </source>
</evidence>
<reference evidence="11 12" key="1">
    <citation type="submission" date="2015-12" db="EMBL/GenBank/DDBJ databases">
        <title>Dictyostelia acquired genes for synthesis and detection of signals that induce cell-type specialization by lateral gene transfer from prokaryotes.</title>
        <authorList>
            <person name="Gloeckner G."/>
            <person name="Schaap P."/>
        </authorList>
    </citation>
    <scope>NUCLEOTIDE SEQUENCE [LARGE SCALE GENOMIC DNA]</scope>
    <source>
        <strain evidence="11 12">TK</strain>
    </source>
</reference>
<proteinExistence type="predicted"/>
<feature type="compositionally biased region" description="Basic residues" evidence="8">
    <location>
        <begin position="53"/>
        <end position="63"/>
    </location>
</feature>
<dbReference type="InterPro" id="IPR054708">
    <property type="entry name" value="MTPAP-like_central"/>
</dbReference>
<keyword evidence="12" id="KW-1185">Reference proteome</keyword>
<comment type="caution">
    <text evidence="11">The sequence shown here is derived from an EMBL/GenBank/DDBJ whole genome shotgun (WGS) entry which is preliminary data.</text>
</comment>
<evidence type="ECO:0000256" key="4">
    <source>
        <dbReference type="ARBA" id="ARBA00022490"/>
    </source>
</evidence>
<dbReference type="EMBL" id="LODT01000013">
    <property type="protein sequence ID" value="KYR00467.1"/>
    <property type="molecule type" value="Genomic_DNA"/>
</dbReference>
<comment type="cofactor">
    <cofactor evidence="1">
        <name>Mn(2+)</name>
        <dbReference type="ChEBI" id="CHEBI:29035"/>
    </cofactor>
</comment>
<evidence type="ECO:0000256" key="7">
    <source>
        <dbReference type="ARBA" id="ARBA00022842"/>
    </source>
</evidence>
<keyword evidence="7" id="KW-0460">Magnesium</keyword>
<evidence type="ECO:0000259" key="10">
    <source>
        <dbReference type="Pfam" id="PF22600"/>
    </source>
</evidence>
<comment type="cofactor">
    <cofactor evidence="2">
        <name>Mg(2+)</name>
        <dbReference type="ChEBI" id="CHEBI:18420"/>
    </cofactor>
</comment>
<dbReference type="GO" id="GO:0046872">
    <property type="term" value="F:metal ion binding"/>
    <property type="evidence" value="ECO:0007669"/>
    <property type="project" value="UniProtKB-KW"/>
</dbReference>
<organism evidence="11 12">
    <name type="scientific">Tieghemostelium lacteum</name>
    <name type="common">Slime mold</name>
    <name type="synonym">Dictyostelium lacteum</name>
    <dbReference type="NCBI Taxonomy" id="361077"/>
    <lineage>
        <taxon>Eukaryota</taxon>
        <taxon>Amoebozoa</taxon>
        <taxon>Evosea</taxon>
        <taxon>Eumycetozoa</taxon>
        <taxon>Dictyostelia</taxon>
        <taxon>Dictyosteliales</taxon>
        <taxon>Raperosteliaceae</taxon>
        <taxon>Tieghemostelium</taxon>
    </lineage>
</organism>
<sequence>MGKRKLDYSDDEQETYTQHYITETNDNTITNNKKYKSTSNTNTNTNNNNNKTSKNKKKKKKNNKNQNKNIKSEFKIYSSAEHSEYLDKISLQWQKEYSRHICYRNRLMVLDDLKRRVFNSKNKLFKDYIFSLGIFGSSVYGMATVNSDIDFYLDIEGVPSKPKKFMYKLSDSLSYLGYKVYNTIWQARIPIIKFYDPYNQFHCDLAVTSNLISLANADLIQSYDRIDSRFKPLVVFIKMWAEKRQMLDGSLFISSFSWINLIIHYFQSVSIFPSLYLKSDSQLYLDKEPRILNGINCIYNDQNLDQYALEQQNQQNFAQLLLGFFQYYLKFDFYHNAISTRHLQVVKKPKDEKTDFKQLYIHCFFDYSHNLTKGLNHKKLQIILNEMKKTETALLNCKPLNTLI</sequence>
<comment type="subcellular location">
    <subcellularLocation>
        <location evidence="3">Cytoplasm</location>
    </subcellularLocation>
</comment>
<evidence type="ECO:0000256" key="1">
    <source>
        <dbReference type="ARBA" id="ARBA00001936"/>
    </source>
</evidence>
<evidence type="ECO:0000256" key="8">
    <source>
        <dbReference type="SAM" id="MobiDB-lite"/>
    </source>
</evidence>
<dbReference type="InterPro" id="IPR002058">
    <property type="entry name" value="PAP_assoc"/>
</dbReference>
<dbReference type="CDD" id="cd05402">
    <property type="entry name" value="NT_PAP_TUTase"/>
    <property type="match status" value="1"/>
</dbReference>
<evidence type="ECO:0000256" key="5">
    <source>
        <dbReference type="ARBA" id="ARBA00022679"/>
    </source>
</evidence>
<dbReference type="OrthoDB" id="2274644at2759"/>
<dbReference type="OMA" id="ICIQVPI"/>